<dbReference type="Gene3D" id="3.30.420.10">
    <property type="entry name" value="Ribonuclease H-like superfamily/Ribonuclease H"/>
    <property type="match status" value="1"/>
</dbReference>
<dbReference type="InterPro" id="IPR052709">
    <property type="entry name" value="Transposase-MT_Hybrid"/>
</dbReference>
<dbReference type="PANTHER" id="PTHR46060:SF1">
    <property type="entry name" value="MARINER MOS1 TRANSPOSASE-LIKE PROTEIN"/>
    <property type="match status" value="1"/>
</dbReference>
<dbReference type="EMBL" id="BLXT01000501">
    <property type="protein sequence ID" value="GFN77815.1"/>
    <property type="molecule type" value="Genomic_DNA"/>
</dbReference>
<dbReference type="GO" id="GO:0003676">
    <property type="term" value="F:nucleic acid binding"/>
    <property type="evidence" value="ECO:0007669"/>
    <property type="project" value="InterPro"/>
</dbReference>
<organism evidence="1 2">
    <name type="scientific">Plakobranchus ocellatus</name>
    <dbReference type="NCBI Taxonomy" id="259542"/>
    <lineage>
        <taxon>Eukaryota</taxon>
        <taxon>Metazoa</taxon>
        <taxon>Spiralia</taxon>
        <taxon>Lophotrochozoa</taxon>
        <taxon>Mollusca</taxon>
        <taxon>Gastropoda</taxon>
        <taxon>Heterobranchia</taxon>
        <taxon>Euthyneura</taxon>
        <taxon>Panpulmonata</taxon>
        <taxon>Sacoglossa</taxon>
        <taxon>Placobranchoidea</taxon>
        <taxon>Plakobranchidae</taxon>
        <taxon>Plakobranchus</taxon>
    </lineage>
</organism>
<reference evidence="1 2" key="1">
    <citation type="journal article" date="2021" name="Elife">
        <title>Chloroplast acquisition without the gene transfer in kleptoplastic sea slugs, Plakobranchus ocellatus.</title>
        <authorList>
            <person name="Maeda T."/>
            <person name="Takahashi S."/>
            <person name="Yoshida T."/>
            <person name="Shimamura S."/>
            <person name="Takaki Y."/>
            <person name="Nagai Y."/>
            <person name="Toyoda A."/>
            <person name="Suzuki Y."/>
            <person name="Arimoto A."/>
            <person name="Ishii H."/>
            <person name="Satoh N."/>
            <person name="Nishiyama T."/>
            <person name="Hasebe M."/>
            <person name="Maruyama T."/>
            <person name="Minagawa J."/>
            <person name="Obokata J."/>
            <person name="Shigenobu S."/>
        </authorList>
    </citation>
    <scope>NUCLEOTIDE SEQUENCE [LARGE SCALE GENOMIC DNA]</scope>
</reference>
<protein>
    <submittedName>
        <fullName evidence="1">Histone-lysine N-methyltransferase SETMAR</fullName>
    </submittedName>
</protein>
<dbReference type="AlphaFoldDB" id="A0AAV3Y5W5"/>
<gene>
    <name evidence="1" type="ORF">PoB_000432100</name>
</gene>
<evidence type="ECO:0000313" key="1">
    <source>
        <dbReference type="EMBL" id="GFN77815.1"/>
    </source>
</evidence>
<sequence length="186" mass="21414">MNALLNTTGTIMTIPIKEWSKLEHDNATPHSTNLTQQWLQRYGWEIHPYPAHSPDLAPSDFHLFEPLKRHLGGMAFETEDDLISELRNWFDNLDVDFFRVGKEEMLKRKAQHFDNVPNGSSNITEDTVTLRCNSTTEGISLVPLHPVSMRFLLRRILLASPNWPRAMAVYAIFTHHRPKPCGSRRG</sequence>
<accession>A0AAV3Y5W5</accession>
<proteinExistence type="predicted"/>
<comment type="caution">
    <text evidence="1">The sequence shown here is derived from an EMBL/GenBank/DDBJ whole genome shotgun (WGS) entry which is preliminary data.</text>
</comment>
<dbReference type="PANTHER" id="PTHR46060">
    <property type="entry name" value="MARINER MOS1 TRANSPOSASE-LIKE PROTEIN"/>
    <property type="match status" value="1"/>
</dbReference>
<dbReference type="InterPro" id="IPR036397">
    <property type="entry name" value="RNaseH_sf"/>
</dbReference>
<keyword evidence="2" id="KW-1185">Reference proteome</keyword>
<name>A0AAV3Y5W5_9GAST</name>
<evidence type="ECO:0000313" key="2">
    <source>
        <dbReference type="Proteomes" id="UP000735302"/>
    </source>
</evidence>
<dbReference type="Proteomes" id="UP000735302">
    <property type="component" value="Unassembled WGS sequence"/>
</dbReference>